<dbReference type="EMBL" id="WOTE01000003">
    <property type="protein sequence ID" value="NHO39445.1"/>
    <property type="molecule type" value="Genomic_DNA"/>
</dbReference>
<keyword evidence="4" id="KW-1185">Reference proteome</keyword>
<sequence>MSESFLISLAICAVSATALSRIVGGAYWRQSFILEQRISAMKRHNEALDELLSDAEIGDDIKEAVCRIGEDCFTEVTAISLLDELKNMPTPRREAGKSGQAPIISDAIGTALDVAVTFAAAREVIPEKKRVFVMRNPLIAAKAIKLAI</sequence>
<dbReference type="Proteomes" id="UP000657200">
    <property type="component" value="Unassembled WGS sequence"/>
</dbReference>
<evidence type="ECO:0000313" key="2">
    <source>
        <dbReference type="EMBL" id="NHO39445.1"/>
    </source>
</evidence>
<evidence type="ECO:0000313" key="1">
    <source>
        <dbReference type="EMBL" id="CEF54587.1"/>
    </source>
</evidence>
<dbReference type="RefSeq" id="WP_157065291.1">
    <property type="nucleotide sequence ID" value="NZ_JBNZCO010000003.1"/>
</dbReference>
<name>A0A0U5F1J8_9PROT</name>
<dbReference type="STRING" id="431306.AGA_862"/>
<dbReference type="PATRIC" id="fig|431306.5.peg.847"/>
<dbReference type="EMBL" id="LN609302">
    <property type="protein sequence ID" value="CEF54587.1"/>
    <property type="molecule type" value="Genomic_DNA"/>
</dbReference>
<dbReference type="AlphaFoldDB" id="A0A0U5F1J8"/>
<accession>A0A0U5F1J8</accession>
<protein>
    <submittedName>
        <fullName evidence="1">Uncharacterized protein</fullName>
    </submittedName>
</protein>
<reference evidence="3" key="2">
    <citation type="submission" date="2014-09" db="EMBL/GenBank/DDBJ databases">
        <authorList>
            <person name="Illeghems K.G."/>
        </authorList>
    </citation>
    <scope>NUCLEOTIDE SEQUENCE [LARGE SCALE GENOMIC DNA]</scope>
    <source>
        <strain evidence="3">LMG 23848T</strain>
    </source>
</reference>
<evidence type="ECO:0000313" key="3">
    <source>
        <dbReference type="Proteomes" id="UP000068250"/>
    </source>
</evidence>
<reference evidence="2 4" key="3">
    <citation type="journal article" date="2020" name="Int. J. Syst. Evol. Microbiol.">
        <title>Novel acetic acid bacteria from cider fermentations: Acetobacter conturbans sp. nov. and Acetobacter fallax sp. nov.</title>
        <authorList>
            <person name="Sombolestani A.S."/>
            <person name="Cleenwerck I."/>
            <person name="Cnockaert M."/>
            <person name="Borremans W."/>
            <person name="Wieme A.D."/>
            <person name="De Vuyst L."/>
            <person name="Vandamme P."/>
        </authorList>
    </citation>
    <scope>NUCLEOTIDE SEQUENCE [LARGE SCALE GENOMIC DNA]</scope>
    <source>
        <strain evidence="2 4">LMG 23848</strain>
    </source>
</reference>
<gene>
    <name evidence="1" type="ORF">AGA_862</name>
    <name evidence="2" type="ORF">GOB80_07045</name>
</gene>
<reference evidence="1" key="1">
    <citation type="submission" date="2014-09" db="EMBL/GenBank/DDBJ databases">
        <authorList>
            <person name="Magalhaes I.L.F."/>
            <person name="Oliveira U."/>
            <person name="Santos F.R."/>
            <person name="Vidigal T.H.D.A."/>
            <person name="Brescovit A.D."/>
            <person name="Santos A.J."/>
        </authorList>
    </citation>
    <scope>NUCLEOTIDE SEQUENCE</scope>
    <source>
        <strain evidence="1">LMG 23848T</strain>
    </source>
</reference>
<dbReference type="Proteomes" id="UP000068250">
    <property type="component" value="Chromosome I"/>
</dbReference>
<organism evidence="1 3">
    <name type="scientific">Acetobacter ghanensis</name>
    <dbReference type="NCBI Taxonomy" id="431306"/>
    <lineage>
        <taxon>Bacteria</taxon>
        <taxon>Pseudomonadati</taxon>
        <taxon>Pseudomonadota</taxon>
        <taxon>Alphaproteobacteria</taxon>
        <taxon>Acetobacterales</taxon>
        <taxon>Acetobacteraceae</taxon>
        <taxon>Acetobacter</taxon>
    </lineage>
</organism>
<proteinExistence type="predicted"/>
<evidence type="ECO:0000313" key="4">
    <source>
        <dbReference type="Proteomes" id="UP000657200"/>
    </source>
</evidence>